<comment type="similarity">
    <text evidence="1">Belongs to the nematode receptor-like protein srb family.</text>
</comment>
<dbReference type="Proteomes" id="UP000053766">
    <property type="component" value="Unassembled WGS sequence"/>
</dbReference>
<evidence type="ECO:0000256" key="2">
    <source>
        <dbReference type="SAM" id="Phobius"/>
    </source>
</evidence>
<dbReference type="EMBL" id="KN716431">
    <property type="protein sequence ID" value="KJH45047.1"/>
    <property type="molecule type" value="Genomic_DNA"/>
</dbReference>
<dbReference type="InterPro" id="IPR002184">
    <property type="entry name" value="7TM_GPCR_serpentine_rcpt_Srb"/>
</dbReference>
<evidence type="ECO:0000313" key="3">
    <source>
        <dbReference type="EMBL" id="KJH45047.1"/>
    </source>
</evidence>
<keyword evidence="2" id="KW-1133">Transmembrane helix</keyword>
<feature type="transmembrane region" description="Helical" evidence="2">
    <location>
        <begin position="94"/>
        <end position="122"/>
    </location>
</feature>
<dbReference type="OrthoDB" id="5836746at2759"/>
<dbReference type="GO" id="GO:0004888">
    <property type="term" value="F:transmembrane signaling receptor activity"/>
    <property type="evidence" value="ECO:0007669"/>
    <property type="project" value="InterPro"/>
</dbReference>
<dbReference type="PANTHER" id="PTHR31216">
    <property type="entry name" value="SERPENTINE RECEPTOR CLASS BETA-1-RELATED-RELATED"/>
    <property type="match status" value="1"/>
</dbReference>
<protein>
    <submittedName>
        <fullName evidence="3">Uncharacterized protein</fullName>
    </submittedName>
</protein>
<evidence type="ECO:0000256" key="1">
    <source>
        <dbReference type="ARBA" id="ARBA00006860"/>
    </source>
</evidence>
<feature type="transmembrane region" description="Helical" evidence="2">
    <location>
        <begin position="28"/>
        <end position="49"/>
    </location>
</feature>
<reference evidence="4" key="2">
    <citation type="journal article" date="2016" name="Sci. Rep.">
        <title>Dictyocaulus viviparus genome, variome and transcriptome elucidate lungworm biology and support future intervention.</title>
        <authorList>
            <person name="McNulty S.N."/>
            <person name="Strube C."/>
            <person name="Rosa B.A."/>
            <person name="Martin J.C."/>
            <person name="Tyagi R."/>
            <person name="Choi Y.J."/>
            <person name="Wang Q."/>
            <person name="Hallsworth Pepin K."/>
            <person name="Zhang X."/>
            <person name="Ozersky P."/>
            <person name="Wilson R.K."/>
            <person name="Sternberg P.W."/>
            <person name="Gasser R.B."/>
            <person name="Mitreva M."/>
        </authorList>
    </citation>
    <scope>NUCLEOTIDE SEQUENCE [LARGE SCALE GENOMIC DNA]</scope>
    <source>
        <strain evidence="4">HannoverDv2000</strain>
    </source>
</reference>
<sequence>MSSQLAAEDLNECYQLFLSYTYKKPCDIILPHLFYALMHTPFLFSIIWIENIQMMMIFERTAAIFLFGRYERLTKMGNCLLLVTRKFGISKTNIPVLVTCIQAAYMISLYTMLLPLITILFLTKAKKTRRSNIISMTKTSYSDEDVVLQIATCGAEAWAIYSSQLQKQWNNSTIEKFQ</sequence>
<accession>A0A0D8XMS1</accession>
<dbReference type="GO" id="GO:0016020">
    <property type="term" value="C:membrane"/>
    <property type="evidence" value="ECO:0007669"/>
    <property type="project" value="InterPro"/>
</dbReference>
<dbReference type="GO" id="GO:0007606">
    <property type="term" value="P:sensory perception of chemical stimulus"/>
    <property type="evidence" value="ECO:0007669"/>
    <property type="project" value="InterPro"/>
</dbReference>
<name>A0A0D8XMS1_DICVI</name>
<evidence type="ECO:0000313" key="4">
    <source>
        <dbReference type="Proteomes" id="UP000053766"/>
    </source>
</evidence>
<reference evidence="3 4" key="1">
    <citation type="submission" date="2013-11" db="EMBL/GenBank/DDBJ databases">
        <title>Draft genome of the bovine lungworm Dictyocaulus viviparus.</title>
        <authorList>
            <person name="Mitreva M."/>
        </authorList>
    </citation>
    <scope>NUCLEOTIDE SEQUENCE [LARGE SCALE GENOMIC DNA]</scope>
    <source>
        <strain evidence="3 4">HannoverDv2000</strain>
    </source>
</reference>
<gene>
    <name evidence="3" type="ORF">DICVIV_08920</name>
</gene>
<keyword evidence="4" id="KW-1185">Reference proteome</keyword>
<dbReference type="AlphaFoldDB" id="A0A0D8XMS1"/>
<keyword evidence="2" id="KW-0472">Membrane</keyword>
<dbReference type="PANTHER" id="PTHR31216:SF11">
    <property type="entry name" value="SERPENTINE RECEPTOR CLASS BETA-16-RELATED"/>
    <property type="match status" value="1"/>
</dbReference>
<keyword evidence="2" id="KW-0812">Transmembrane</keyword>
<proteinExistence type="inferred from homology"/>
<organism evidence="3 4">
    <name type="scientific">Dictyocaulus viviparus</name>
    <name type="common">Bovine lungworm</name>
    <dbReference type="NCBI Taxonomy" id="29172"/>
    <lineage>
        <taxon>Eukaryota</taxon>
        <taxon>Metazoa</taxon>
        <taxon>Ecdysozoa</taxon>
        <taxon>Nematoda</taxon>
        <taxon>Chromadorea</taxon>
        <taxon>Rhabditida</taxon>
        <taxon>Rhabditina</taxon>
        <taxon>Rhabditomorpha</taxon>
        <taxon>Strongyloidea</taxon>
        <taxon>Metastrongylidae</taxon>
        <taxon>Dictyocaulus</taxon>
    </lineage>
</organism>